<evidence type="ECO:0000256" key="2">
    <source>
        <dbReference type="ARBA" id="ARBA00022679"/>
    </source>
</evidence>
<dbReference type="PANTHER" id="PTHR12526:SF510">
    <property type="entry name" value="D-INOSITOL 3-PHOSPHATE GLYCOSYLTRANSFERASE"/>
    <property type="match status" value="1"/>
</dbReference>
<dbReference type="InterPro" id="IPR028098">
    <property type="entry name" value="Glyco_trans_4-like_N"/>
</dbReference>
<proteinExistence type="predicted"/>
<dbReference type="GO" id="GO:0016757">
    <property type="term" value="F:glycosyltransferase activity"/>
    <property type="evidence" value="ECO:0007669"/>
    <property type="project" value="UniProtKB-KW"/>
</dbReference>
<comment type="caution">
    <text evidence="5">The sequence shown here is derived from an EMBL/GenBank/DDBJ whole genome shotgun (WGS) entry which is preliminary data.</text>
</comment>
<keyword evidence="1" id="KW-0328">Glycosyltransferase</keyword>
<sequence length="390" mass="41092">MPSTDAVNLTGRTILQVVPELETGGAEITTMEMAQAIVKAGGRALVASEGGSLEAPIKAAGGEIVHLPVASKNPVTVWRNGRLLADLVKREGVDLIHTRSRAPGWSGLRAGRLAKVPFMTTYHSSVHQKPRAKVFYNSVLVRGAVAIANSHFTAQQIASVYPHVRDKIRVVPRGCDVDALNGVRFTPADRAAKRAQWGVPEDAFVIICPARVTPFKGQDLLVEALGRVAGDIAPYLVLVGSAQGRDEYVGDLKALAHSIGLGDRLVLAGLETDMPAAYAAANLAVVPSARPEPFGRTIIEAQAAALPVIASDAGGFRETVIAKPAGEGGTGWLAEMGAVDALAEALEAALAMPAATLFEMGENGRANVLENYTRTAMCNRTLQVYQELLA</sequence>
<protein>
    <submittedName>
        <fullName evidence="5">Glycosyltransferase family 4 protein</fullName>
    </submittedName>
</protein>
<dbReference type="EMBL" id="JADHOK010000020">
    <property type="protein sequence ID" value="MBL6761582.1"/>
    <property type="molecule type" value="Genomic_DNA"/>
</dbReference>
<name>A0A937HH63_9PROT</name>
<dbReference type="Gene3D" id="3.40.50.2000">
    <property type="entry name" value="Glycogen Phosphorylase B"/>
    <property type="match status" value="2"/>
</dbReference>
<keyword evidence="2" id="KW-0808">Transferase</keyword>
<accession>A0A937HH63</accession>
<dbReference type="InterPro" id="IPR001296">
    <property type="entry name" value="Glyco_trans_1"/>
</dbReference>
<dbReference type="PANTHER" id="PTHR12526">
    <property type="entry name" value="GLYCOSYLTRANSFERASE"/>
    <property type="match status" value="1"/>
</dbReference>
<reference evidence="5" key="1">
    <citation type="submission" date="2020-10" db="EMBL/GenBank/DDBJ databases">
        <title>Microbiome of the Black Sea water column analyzed by genome centric metagenomics.</title>
        <authorList>
            <person name="Cabello-Yeves P.J."/>
            <person name="Callieri C."/>
            <person name="Picazo A."/>
            <person name="Mehrshad M."/>
            <person name="Haro-Moreno J.M."/>
            <person name="Roda-Garcia J."/>
            <person name="Dzembekova N."/>
            <person name="Slabakova V."/>
            <person name="Slabakova N."/>
            <person name="Moncheva S."/>
            <person name="Rodriguez-Valera F."/>
        </authorList>
    </citation>
    <scope>NUCLEOTIDE SEQUENCE</scope>
    <source>
        <strain evidence="5">BS307-5m-G5</strain>
    </source>
</reference>
<evidence type="ECO:0000256" key="1">
    <source>
        <dbReference type="ARBA" id="ARBA00022676"/>
    </source>
</evidence>
<dbReference type="Proteomes" id="UP000785783">
    <property type="component" value="Unassembled WGS sequence"/>
</dbReference>
<dbReference type="Pfam" id="PF00534">
    <property type="entry name" value="Glycos_transf_1"/>
    <property type="match status" value="1"/>
</dbReference>
<evidence type="ECO:0000259" key="3">
    <source>
        <dbReference type="Pfam" id="PF00534"/>
    </source>
</evidence>
<dbReference type="SUPFAM" id="SSF53756">
    <property type="entry name" value="UDP-Glycosyltransferase/glycogen phosphorylase"/>
    <property type="match status" value="1"/>
</dbReference>
<evidence type="ECO:0000313" key="6">
    <source>
        <dbReference type="Proteomes" id="UP000785783"/>
    </source>
</evidence>
<gene>
    <name evidence="5" type="ORF">ISQ19_02680</name>
</gene>
<dbReference type="CDD" id="cd03819">
    <property type="entry name" value="GT4_WavL-like"/>
    <property type="match status" value="1"/>
</dbReference>
<dbReference type="Pfam" id="PF13439">
    <property type="entry name" value="Glyco_transf_4"/>
    <property type="match status" value="1"/>
</dbReference>
<feature type="domain" description="Glycosyltransferase subfamily 4-like N-terminal" evidence="4">
    <location>
        <begin position="24"/>
        <end position="178"/>
    </location>
</feature>
<dbReference type="AlphaFoldDB" id="A0A937HH63"/>
<evidence type="ECO:0000313" key="5">
    <source>
        <dbReference type="EMBL" id="MBL6761582.1"/>
    </source>
</evidence>
<feature type="domain" description="Glycosyl transferase family 1" evidence="3">
    <location>
        <begin position="190"/>
        <end position="365"/>
    </location>
</feature>
<evidence type="ECO:0000259" key="4">
    <source>
        <dbReference type="Pfam" id="PF13439"/>
    </source>
</evidence>
<organism evidence="5 6">
    <name type="scientific">PS1 clade bacterium</name>
    <dbReference type="NCBI Taxonomy" id="2175152"/>
    <lineage>
        <taxon>Bacteria</taxon>
        <taxon>Pseudomonadati</taxon>
        <taxon>Pseudomonadota</taxon>
        <taxon>Alphaproteobacteria</taxon>
        <taxon>PS1 clade</taxon>
    </lineage>
</organism>